<sequence>MPNSFEIFDKVKAGNADAMRRNNRKRNVYYFLKRVGALVLLWCSFSCFPVIKHTASRYLSFLNQKICAFVLANVFILIVVYLSSKTLSNDNDQRDTPVQTDVYDEYVSYSTSSPQWKTTTGEDEQLVVSSLQEEPDQAEEKNPVREKDTLDDEKQIVCCEKTKDAVNVDEVGKKPVRDLPVLKEEDFFRRTQSEKHGKEKREYLRESRISETEIGRETLTVVHTSGLDYNTPATARKSMLEMNNDEFRLTIERFIATKKKILREESIAMLIETRDTSTDVVLLQYPSQSSKPCFSHFCRSHDPVQGPVDLTRALDYTELVAIEADLELMKANVIKNEVEADLELMKANVIKVKSTSSTAQRVSRMIDLIYLQPEIATNLKQNI</sequence>
<feature type="compositionally biased region" description="Basic and acidic residues" evidence="1">
    <location>
        <begin position="138"/>
        <end position="149"/>
    </location>
</feature>
<feature type="transmembrane region" description="Helical" evidence="2">
    <location>
        <begin position="63"/>
        <end position="84"/>
    </location>
</feature>
<dbReference type="PANTHER" id="PTHR33640">
    <property type="entry name" value="TRANSMEMBRANE PROTEIN"/>
    <property type="match status" value="1"/>
</dbReference>
<keyword evidence="2" id="KW-1133">Transmembrane helix</keyword>
<keyword evidence="4" id="KW-1185">Reference proteome</keyword>
<dbReference type="EMBL" id="JADGMS010000005">
    <property type="protein sequence ID" value="KAF9683063.1"/>
    <property type="molecule type" value="Genomic_DNA"/>
</dbReference>
<feature type="region of interest" description="Disordered" evidence="1">
    <location>
        <begin position="128"/>
        <end position="149"/>
    </location>
</feature>
<accession>A0A835N3R7</accession>
<comment type="caution">
    <text evidence="3">The sequence shown here is derived from an EMBL/GenBank/DDBJ whole genome shotgun (WGS) entry which is preliminary data.</text>
</comment>
<dbReference type="PANTHER" id="PTHR33640:SF34">
    <property type="entry name" value="PROTEIN, PUTATIVE-RELATED"/>
    <property type="match status" value="1"/>
</dbReference>
<organism evidence="3 4">
    <name type="scientific">Salix dunnii</name>
    <dbReference type="NCBI Taxonomy" id="1413687"/>
    <lineage>
        <taxon>Eukaryota</taxon>
        <taxon>Viridiplantae</taxon>
        <taxon>Streptophyta</taxon>
        <taxon>Embryophyta</taxon>
        <taxon>Tracheophyta</taxon>
        <taxon>Spermatophyta</taxon>
        <taxon>Magnoliopsida</taxon>
        <taxon>eudicotyledons</taxon>
        <taxon>Gunneridae</taxon>
        <taxon>Pentapetalae</taxon>
        <taxon>rosids</taxon>
        <taxon>fabids</taxon>
        <taxon>Malpighiales</taxon>
        <taxon>Salicaceae</taxon>
        <taxon>Saliceae</taxon>
        <taxon>Salix</taxon>
    </lineage>
</organism>
<dbReference type="Proteomes" id="UP000657918">
    <property type="component" value="Unassembled WGS sequence"/>
</dbReference>
<evidence type="ECO:0000256" key="2">
    <source>
        <dbReference type="SAM" id="Phobius"/>
    </source>
</evidence>
<dbReference type="AlphaFoldDB" id="A0A835N3R7"/>
<dbReference type="OrthoDB" id="1082160at2759"/>
<protein>
    <submittedName>
        <fullName evidence="3">Uncharacterized protein</fullName>
    </submittedName>
</protein>
<proteinExistence type="predicted"/>
<evidence type="ECO:0000256" key="1">
    <source>
        <dbReference type="SAM" id="MobiDB-lite"/>
    </source>
</evidence>
<keyword evidence="2" id="KW-0812">Transmembrane</keyword>
<name>A0A835N3R7_9ROSI</name>
<reference evidence="3 4" key="1">
    <citation type="submission" date="2020-10" db="EMBL/GenBank/DDBJ databases">
        <title>Plant Genome Project.</title>
        <authorList>
            <person name="Zhang R.-G."/>
        </authorList>
    </citation>
    <scope>NUCLEOTIDE SEQUENCE [LARGE SCALE GENOMIC DNA]</scope>
    <source>
        <strain evidence="3">FAFU-HL-1</strain>
        <tissue evidence="3">Leaf</tissue>
    </source>
</reference>
<keyword evidence="2" id="KW-0472">Membrane</keyword>
<evidence type="ECO:0000313" key="3">
    <source>
        <dbReference type="EMBL" id="KAF9683063.1"/>
    </source>
</evidence>
<feature type="transmembrane region" description="Helical" evidence="2">
    <location>
        <begin position="28"/>
        <end position="51"/>
    </location>
</feature>
<evidence type="ECO:0000313" key="4">
    <source>
        <dbReference type="Proteomes" id="UP000657918"/>
    </source>
</evidence>
<gene>
    <name evidence="3" type="ORF">SADUNF_Sadunf05G0173200</name>
</gene>